<evidence type="ECO:0000313" key="8">
    <source>
        <dbReference type="EMBL" id="MPL81544.1"/>
    </source>
</evidence>
<feature type="transmembrane region" description="Helical" evidence="6">
    <location>
        <begin position="159"/>
        <end position="175"/>
    </location>
</feature>
<organism evidence="8">
    <name type="scientific">bioreactor metagenome</name>
    <dbReference type="NCBI Taxonomy" id="1076179"/>
    <lineage>
        <taxon>unclassified sequences</taxon>
        <taxon>metagenomes</taxon>
        <taxon>ecological metagenomes</taxon>
    </lineage>
</organism>
<evidence type="ECO:0000259" key="7">
    <source>
        <dbReference type="Pfam" id="PF00892"/>
    </source>
</evidence>
<accession>A0A644URM1</accession>
<feature type="transmembrane region" description="Helical" evidence="6">
    <location>
        <begin position="187"/>
        <end position="209"/>
    </location>
</feature>
<feature type="transmembrane region" description="Helical" evidence="6">
    <location>
        <begin position="126"/>
        <end position="147"/>
    </location>
</feature>
<evidence type="ECO:0000256" key="2">
    <source>
        <dbReference type="ARBA" id="ARBA00022475"/>
    </source>
</evidence>
<keyword evidence="5 6" id="KW-0472">Membrane</keyword>
<evidence type="ECO:0000256" key="3">
    <source>
        <dbReference type="ARBA" id="ARBA00022692"/>
    </source>
</evidence>
<feature type="transmembrane region" description="Helical" evidence="6">
    <location>
        <begin position="281"/>
        <end position="298"/>
    </location>
</feature>
<evidence type="ECO:0000256" key="6">
    <source>
        <dbReference type="SAM" id="Phobius"/>
    </source>
</evidence>
<feature type="transmembrane region" description="Helical" evidence="6">
    <location>
        <begin position="221"/>
        <end position="244"/>
    </location>
</feature>
<feature type="transmembrane region" description="Helical" evidence="6">
    <location>
        <begin position="35"/>
        <end position="57"/>
    </location>
</feature>
<feature type="transmembrane region" description="Helical" evidence="6">
    <location>
        <begin position="256"/>
        <end position="275"/>
    </location>
</feature>
<evidence type="ECO:0000256" key="5">
    <source>
        <dbReference type="ARBA" id="ARBA00023136"/>
    </source>
</evidence>
<dbReference type="Pfam" id="PF00892">
    <property type="entry name" value="EamA"/>
    <property type="match status" value="2"/>
</dbReference>
<gene>
    <name evidence="8" type="primary">eamA_1</name>
    <name evidence="8" type="ORF">SDC9_27472</name>
</gene>
<protein>
    <submittedName>
        <fullName evidence="8">Putative amino-acid metabolite efflux pump</fullName>
    </submittedName>
</protein>
<keyword evidence="2" id="KW-1003">Cell membrane</keyword>
<sequence length="309" mass="33883">MPKSSSSYIYPALTSVSLLWGTSFAAAKIGMLELLPLNMVILRFALASTIFAAILLTMRKDNMINRGDIPKFIILGFLTITSYFYFQYTGLQYTTTINSSLIIATSPIYVALFGAIIGWEIINKTVIAGIILAFAGVTIIITNGQLSGLLAVNTLKGDLFLFCNAIVWAGFTLYGKSILQKYRPFVAIAYIHIFGTLLLLPFAFTPNFFAAIPLVVQIQTISWSTMAAALYLALLCSVYGYYLWYAGIEKIGTVRTAVFSYLNPLFAIIAGVLLLEENLSIFAILGGLMVISGVYITNKAKTQQITQKI</sequence>
<dbReference type="InterPro" id="IPR050638">
    <property type="entry name" value="AA-Vitamin_Transporters"/>
</dbReference>
<feature type="transmembrane region" description="Helical" evidence="6">
    <location>
        <begin position="100"/>
        <end position="119"/>
    </location>
</feature>
<dbReference type="GO" id="GO:0005886">
    <property type="term" value="C:plasma membrane"/>
    <property type="evidence" value="ECO:0007669"/>
    <property type="project" value="UniProtKB-SubCell"/>
</dbReference>
<dbReference type="EMBL" id="VSSQ01000151">
    <property type="protein sequence ID" value="MPL81544.1"/>
    <property type="molecule type" value="Genomic_DNA"/>
</dbReference>
<feature type="domain" description="EamA" evidence="7">
    <location>
        <begin position="15"/>
        <end position="141"/>
    </location>
</feature>
<dbReference type="InterPro" id="IPR000620">
    <property type="entry name" value="EamA_dom"/>
</dbReference>
<name>A0A644URM1_9ZZZZ</name>
<proteinExistence type="predicted"/>
<evidence type="ECO:0000256" key="4">
    <source>
        <dbReference type="ARBA" id="ARBA00022989"/>
    </source>
</evidence>
<dbReference type="PANTHER" id="PTHR32322">
    <property type="entry name" value="INNER MEMBRANE TRANSPORTER"/>
    <property type="match status" value="1"/>
</dbReference>
<feature type="domain" description="EamA" evidence="7">
    <location>
        <begin position="156"/>
        <end position="298"/>
    </location>
</feature>
<dbReference type="SUPFAM" id="SSF103481">
    <property type="entry name" value="Multidrug resistance efflux transporter EmrE"/>
    <property type="match status" value="2"/>
</dbReference>
<reference evidence="8" key="1">
    <citation type="submission" date="2019-08" db="EMBL/GenBank/DDBJ databases">
        <authorList>
            <person name="Kucharzyk K."/>
            <person name="Murdoch R.W."/>
            <person name="Higgins S."/>
            <person name="Loffler F."/>
        </authorList>
    </citation>
    <scope>NUCLEOTIDE SEQUENCE</scope>
</reference>
<keyword evidence="4 6" id="KW-1133">Transmembrane helix</keyword>
<feature type="transmembrane region" description="Helical" evidence="6">
    <location>
        <begin position="69"/>
        <end position="88"/>
    </location>
</feature>
<keyword evidence="3 6" id="KW-0812">Transmembrane</keyword>
<dbReference type="AlphaFoldDB" id="A0A644URM1"/>
<evidence type="ECO:0000256" key="1">
    <source>
        <dbReference type="ARBA" id="ARBA00004651"/>
    </source>
</evidence>
<dbReference type="PANTHER" id="PTHR32322:SF18">
    <property type="entry name" value="S-ADENOSYLMETHIONINE_S-ADENOSYLHOMOCYSTEINE TRANSPORTER"/>
    <property type="match status" value="1"/>
</dbReference>
<dbReference type="InterPro" id="IPR037185">
    <property type="entry name" value="EmrE-like"/>
</dbReference>
<comment type="subcellular location">
    <subcellularLocation>
        <location evidence="1">Cell membrane</location>
        <topology evidence="1">Multi-pass membrane protein</topology>
    </subcellularLocation>
</comment>
<comment type="caution">
    <text evidence="8">The sequence shown here is derived from an EMBL/GenBank/DDBJ whole genome shotgun (WGS) entry which is preliminary data.</text>
</comment>